<name>A0A9N8EDZ8_9STRA</name>
<evidence type="ECO:0000313" key="3">
    <source>
        <dbReference type="Proteomes" id="UP001153069"/>
    </source>
</evidence>
<dbReference type="EMBL" id="CAICTM010000862">
    <property type="protein sequence ID" value="CAB9517531.1"/>
    <property type="molecule type" value="Genomic_DNA"/>
</dbReference>
<organism evidence="2 3">
    <name type="scientific">Seminavis robusta</name>
    <dbReference type="NCBI Taxonomy" id="568900"/>
    <lineage>
        <taxon>Eukaryota</taxon>
        <taxon>Sar</taxon>
        <taxon>Stramenopiles</taxon>
        <taxon>Ochrophyta</taxon>
        <taxon>Bacillariophyta</taxon>
        <taxon>Bacillariophyceae</taxon>
        <taxon>Bacillariophycidae</taxon>
        <taxon>Naviculales</taxon>
        <taxon>Naviculaceae</taxon>
        <taxon>Seminavis</taxon>
    </lineage>
</organism>
<keyword evidence="3" id="KW-1185">Reference proteome</keyword>
<reference evidence="2" key="1">
    <citation type="submission" date="2020-06" db="EMBL/GenBank/DDBJ databases">
        <authorList>
            <consortium name="Plant Systems Biology data submission"/>
        </authorList>
    </citation>
    <scope>NUCLEOTIDE SEQUENCE</scope>
    <source>
        <strain evidence="2">D6</strain>
    </source>
</reference>
<protein>
    <submittedName>
        <fullName evidence="2">Uncharacterized protein</fullName>
    </submittedName>
</protein>
<sequence length="248" mass="28854">MGLLLLQTKVRRRRRNRQKRQKLQTKVRRRRRNRQKRQMANKRPRIKEKRLSSDNPSKKVATKKSKKNEETQVEVHSRAQQESMEEELSVGSDVEIEDEFGLKEQFVSFGYYGHDDDHVGIESLSELTQHVSTTEDLTFKLPWITFKKLSEVSKRPNKKAKDCVVGDVASMIREGSIDVIKSLLGWKRDHFKEGDAASEEIWNFACSQLTDLFDDTQTVADLEAGGKRHFEKSGRPWIRKHVRALPGH</sequence>
<evidence type="ECO:0000256" key="1">
    <source>
        <dbReference type="SAM" id="MobiDB-lite"/>
    </source>
</evidence>
<feature type="compositionally biased region" description="Acidic residues" evidence="1">
    <location>
        <begin position="83"/>
        <end position="92"/>
    </location>
</feature>
<feature type="region of interest" description="Disordered" evidence="1">
    <location>
        <begin position="1"/>
        <end position="92"/>
    </location>
</feature>
<dbReference type="AlphaFoldDB" id="A0A9N8EDZ8"/>
<proteinExistence type="predicted"/>
<feature type="compositionally biased region" description="Basic residues" evidence="1">
    <location>
        <begin position="9"/>
        <end position="48"/>
    </location>
</feature>
<gene>
    <name evidence="2" type="ORF">SEMRO_863_G212541.1</name>
</gene>
<comment type="caution">
    <text evidence="2">The sequence shown here is derived from an EMBL/GenBank/DDBJ whole genome shotgun (WGS) entry which is preliminary data.</text>
</comment>
<dbReference type="Proteomes" id="UP001153069">
    <property type="component" value="Unassembled WGS sequence"/>
</dbReference>
<feature type="compositionally biased region" description="Basic and acidic residues" evidence="1">
    <location>
        <begin position="67"/>
        <end position="79"/>
    </location>
</feature>
<evidence type="ECO:0000313" key="2">
    <source>
        <dbReference type="EMBL" id="CAB9517531.1"/>
    </source>
</evidence>
<accession>A0A9N8EDZ8</accession>